<reference evidence="4" key="3">
    <citation type="submission" date="2025-09" db="UniProtKB">
        <authorList>
            <consortium name="Ensembl"/>
        </authorList>
    </citation>
    <scope>IDENTIFICATION</scope>
</reference>
<dbReference type="InterPro" id="IPR010622">
    <property type="entry name" value="FAST_Leu-rich"/>
</dbReference>
<dbReference type="GeneTree" id="ENSGT01030000234607"/>
<dbReference type="InterPro" id="IPR013579">
    <property type="entry name" value="FAST_2"/>
</dbReference>
<dbReference type="OrthoDB" id="9985850at2759"/>
<dbReference type="GO" id="GO:0005654">
    <property type="term" value="C:nucleoplasm"/>
    <property type="evidence" value="ECO:0007669"/>
    <property type="project" value="Ensembl"/>
</dbReference>
<dbReference type="Pfam" id="PF08373">
    <property type="entry name" value="RAP"/>
    <property type="match status" value="1"/>
</dbReference>
<evidence type="ECO:0000313" key="5">
    <source>
        <dbReference type="Proteomes" id="UP000002280"/>
    </source>
</evidence>
<evidence type="ECO:0000256" key="2">
    <source>
        <dbReference type="ARBA" id="ARBA00023128"/>
    </source>
</evidence>
<dbReference type="Pfam" id="PF08368">
    <property type="entry name" value="FAST_2"/>
    <property type="match status" value="1"/>
</dbReference>
<dbReference type="OMA" id="VQIPYHE"/>
<comment type="subcellular location">
    <subcellularLocation>
        <location evidence="1">Mitochondrion</location>
    </subcellularLocation>
</comment>
<dbReference type="AlphaFoldDB" id="F6UHD5"/>
<dbReference type="Pfam" id="PF06743">
    <property type="entry name" value="FAST_1"/>
    <property type="match status" value="1"/>
</dbReference>
<feature type="domain" description="RAP" evidence="3">
    <location>
        <begin position="617"/>
        <end position="675"/>
    </location>
</feature>
<gene>
    <name evidence="4" type="primary">FASTKD3</name>
</gene>
<keyword evidence="2" id="KW-0496">Mitochondrion</keyword>
<dbReference type="PROSITE" id="PS51286">
    <property type="entry name" value="RAP"/>
    <property type="match status" value="1"/>
</dbReference>
<proteinExistence type="predicted"/>
<dbReference type="SMART" id="SM00952">
    <property type="entry name" value="RAP"/>
    <property type="match status" value="1"/>
</dbReference>
<dbReference type="Ensembl" id="ENSMODT00000002603.4">
    <property type="protein sequence ID" value="ENSMODP00000002551.3"/>
    <property type="gene ID" value="ENSMODG00000002094.4"/>
</dbReference>
<dbReference type="Proteomes" id="UP000002280">
    <property type="component" value="Chromosome 3"/>
</dbReference>
<evidence type="ECO:0000259" key="3">
    <source>
        <dbReference type="PROSITE" id="PS51286"/>
    </source>
</evidence>
<dbReference type="KEGG" id="mdo:100018425"/>
<dbReference type="InterPro" id="IPR013584">
    <property type="entry name" value="RAP"/>
</dbReference>
<accession>F6UHD5</accession>
<dbReference type="HOGENOM" id="CLU_028858_0_0_1"/>
<dbReference type="InterPro" id="IPR050870">
    <property type="entry name" value="FAST_kinase"/>
</dbReference>
<dbReference type="GO" id="GO:0044528">
    <property type="term" value="P:regulation of mitochondrial mRNA stability"/>
    <property type="evidence" value="ECO:0000318"/>
    <property type="project" value="GO_Central"/>
</dbReference>
<keyword evidence="5" id="KW-1185">Reference proteome</keyword>
<evidence type="ECO:0000313" key="4">
    <source>
        <dbReference type="Ensembl" id="ENSMODP00000002551.3"/>
    </source>
</evidence>
<dbReference type="GeneID" id="100018425"/>
<dbReference type="FunCoup" id="F6UHD5">
    <property type="interactions" value="1852"/>
</dbReference>
<dbReference type="PANTHER" id="PTHR21228">
    <property type="entry name" value="FAST LEU-RICH DOMAIN-CONTAINING"/>
    <property type="match status" value="1"/>
</dbReference>
<dbReference type="PANTHER" id="PTHR21228:SF9">
    <property type="entry name" value="FAST KINASE DOMAIN-CONTAINING PROTEIN 3, MITOCHONDRIAL"/>
    <property type="match status" value="1"/>
</dbReference>
<dbReference type="GO" id="GO:0000963">
    <property type="term" value="P:mitochondrial RNA processing"/>
    <property type="evidence" value="ECO:0000318"/>
    <property type="project" value="GO_Central"/>
</dbReference>
<reference evidence="4 5" key="1">
    <citation type="journal article" date="2007" name="Nature">
        <title>Genome of the marsupial Monodelphis domestica reveals innovation in non-coding sequences.</title>
        <authorList>
            <person name="Mikkelsen T.S."/>
            <person name="Wakefield M.J."/>
            <person name="Aken B."/>
            <person name="Amemiya C.T."/>
            <person name="Chang J.L."/>
            <person name="Duke S."/>
            <person name="Garber M."/>
            <person name="Gentles A.J."/>
            <person name="Goodstadt L."/>
            <person name="Heger A."/>
            <person name="Jurka J."/>
            <person name="Kamal M."/>
            <person name="Mauceli E."/>
            <person name="Searle S.M."/>
            <person name="Sharpe T."/>
            <person name="Baker M.L."/>
            <person name="Batzer M.A."/>
            <person name="Benos P.V."/>
            <person name="Belov K."/>
            <person name="Clamp M."/>
            <person name="Cook A."/>
            <person name="Cuff J."/>
            <person name="Das R."/>
            <person name="Davidow L."/>
            <person name="Deakin J.E."/>
            <person name="Fazzari M.J."/>
            <person name="Glass J.L."/>
            <person name="Grabherr M."/>
            <person name="Greally J.M."/>
            <person name="Gu W."/>
            <person name="Hore T.A."/>
            <person name="Huttley G.A."/>
            <person name="Kleber M."/>
            <person name="Jirtle R.L."/>
            <person name="Koina E."/>
            <person name="Lee J.T."/>
            <person name="Mahony S."/>
            <person name="Marra M.A."/>
            <person name="Miller R.D."/>
            <person name="Nicholls R.D."/>
            <person name="Oda M."/>
            <person name="Papenfuss A.T."/>
            <person name="Parra Z.E."/>
            <person name="Pollock D.D."/>
            <person name="Ray D.A."/>
            <person name="Schein J.E."/>
            <person name="Speed T.P."/>
            <person name="Thompson K."/>
            <person name="VandeBerg J.L."/>
            <person name="Wade C.M."/>
            <person name="Walker J.A."/>
            <person name="Waters P.D."/>
            <person name="Webber C."/>
            <person name="Weidman J.R."/>
            <person name="Xie X."/>
            <person name="Zody M.C."/>
            <person name="Baldwin J."/>
            <person name="Abdouelleil A."/>
            <person name="Abdulkadir J."/>
            <person name="Abebe A."/>
            <person name="Abera B."/>
            <person name="Abreu J."/>
            <person name="Acer S.C."/>
            <person name="Aftuck L."/>
            <person name="Alexander A."/>
            <person name="An P."/>
            <person name="Anderson E."/>
            <person name="Anderson S."/>
            <person name="Arachi H."/>
            <person name="Azer M."/>
            <person name="Bachantsang P."/>
            <person name="Barry A."/>
            <person name="Bayul T."/>
            <person name="Berlin A."/>
            <person name="Bessette D."/>
            <person name="Bloom T."/>
            <person name="Bloom T."/>
            <person name="Boguslavskiy L."/>
            <person name="Bonnet C."/>
            <person name="Boukhgalter B."/>
            <person name="Bourzgui I."/>
            <person name="Brown A."/>
            <person name="Cahill P."/>
            <person name="Channer S."/>
            <person name="Cheshatsang Y."/>
            <person name="Chuda L."/>
            <person name="Citroen M."/>
            <person name="Collymore A."/>
            <person name="Cooke P."/>
            <person name="Costello M."/>
            <person name="D'Aco K."/>
            <person name="Daza R."/>
            <person name="De Haan G."/>
            <person name="DeGray S."/>
            <person name="DeMaso C."/>
            <person name="Dhargay N."/>
            <person name="Dooley K."/>
            <person name="Dooley E."/>
            <person name="Doricent M."/>
            <person name="Dorje P."/>
            <person name="Dorjee K."/>
            <person name="Dupes A."/>
            <person name="Elong R."/>
            <person name="Falk J."/>
            <person name="Farina A."/>
            <person name="Faro S."/>
            <person name="Ferguson D."/>
            <person name="Fisher S."/>
            <person name="Foley C.D."/>
            <person name="Franke A."/>
            <person name="Friedrich D."/>
            <person name="Gadbois L."/>
            <person name="Gearin G."/>
            <person name="Gearin C.R."/>
            <person name="Giannoukos G."/>
            <person name="Goode T."/>
            <person name="Graham J."/>
            <person name="Grandbois E."/>
            <person name="Grewal S."/>
            <person name="Gyaltsen K."/>
            <person name="Hafez N."/>
            <person name="Hagos B."/>
            <person name="Hall J."/>
            <person name="Henson C."/>
            <person name="Hollinger A."/>
            <person name="Honan T."/>
            <person name="Huard M.D."/>
            <person name="Hughes L."/>
            <person name="Hurhula B."/>
            <person name="Husby M.E."/>
            <person name="Kamat A."/>
            <person name="Kanga B."/>
            <person name="Kashin S."/>
            <person name="Khazanovich D."/>
            <person name="Kisner P."/>
            <person name="Lance K."/>
            <person name="Lara M."/>
            <person name="Lee W."/>
            <person name="Lennon N."/>
            <person name="Letendre F."/>
            <person name="LeVine R."/>
            <person name="Lipovsky A."/>
            <person name="Liu X."/>
            <person name="Liu J."/>
            <person name="Liu S."/>
            <person name="Lokyitsang T."/>
            <person name="Lokyitsang Y."/>
            <person name="Lubonja R."/>
            <person name="Lui A."/>
            <person name="MacDonald P."/>
            <person name="Magnisalis V."/>
            <person name="Maru K."/>
            <person name="Matthews C."/>
            <person name="McCusker W."/>
            <person name="McDonough S."/>
            <person name="Mehta T."/>
            <person name="Meldrim J."/>
            <person name="Meneus L."/>
            <person name="Mihai O."/>
            <person name="Mihalev A."/>
            <person name="Mihova T."/>
            <person name="Mittelman R."/>
            <person name="Mlenga V."/>
            <person name="Montmayeur A."/>
            <person name="Mulrain L."/>
            <person name="Navidi A."/>
            <person name="Naylor J."/>
            <person name="Negash T."/>
            <person name="Nguyen T."/>
            <person name="Nguyen N."/>
            <person name="Nicol R."/>
            <person name="Norbu C."/>
            <person name="Norbu N."/>
            <person name="Novod N."/>
            <person name="O'Neill B."/>
            <person name="Osman S."/>
            <person name="Markiewicz E."/>
            <person name="Oyono O.L."/>
            <person name="Patti C."/>
            <person name="Phunkhang P."/>
            <person name="Pierre F."/>
            <person name="Priest M."/>
            <person name="Raghuraman S."/>
            <person name="Rege F."/>
            <person name="Reyes R."/>
            <person name="Rise C."/>
            <person name="Rogov P."/>
            <person name="Ross K."/>
            <person name="Ryan E."/>
            <person name="Settipalli S."/>
            <person name="Shea T."/>
            <person name="Sherpa N."/>
            <person name="Shi L."/>
            <person name="Shih D."/>
            <person name="Sparrow T."/>
            <person name="Spaulding J."/>
            <person name="Stalker J."/>
            <person name="Stange-Thomann N."/>
            <person name="Stavropoulos S."/>
            <person name="Stone C."/>
            <person name="Strader C."/>
            <person name="Tesfaye S."/>
            <person name="Thomson T."/>
            <person name="Thoulutsang Y."/>
            <person name="Thoulutsang D."/>
            <person name="Topham K."/>
            <person name="Topping I."/>
            <person name="Tsamla T."/>
            <person name="Vassiliev H."/>
            <person name="Vo A."/>
            <person name="Wangchuk T."/>
            <person name="Wangdi T."/>
            <person name="Weiand M."/>
            <person name="Wilkinson J."/>
            <person name="Wilson A."/>
            <person name="Yadav S."/>
            <person name="Young G."/>
            <person name="Yu Q."/>
            <person name="Zembek L."/>
            <person name="Zhong D."/>
            <person name="Zimmer A."/>
            <person name="Zwirko Z."/>
            <person name="Jaffe D.B."/>
            <person name="Alvarez P."/>
            <person name="Brockman W."/>
            <person name="Butler J."/>
            <person name="Chin C."/>
            <person name="Gnerre S."/>
            <person name="MacCallum I."/>
            <person name="Graves J.A."/>
            <person name="Ponting C.P."/>
            <person name="Breen M."/>
            <person name="Samollow P.B."/>
            <person name="Lander E.S."/>
            <person name="Lindblad-Toh K."/>
        </authorList>
    </citation>
    <scope>NUCLEOTIDE SEQUENCE [LARGE SCALE GENOMIC DNA]</scope>
</reference>
<dbReference type="STRING" id="13616.ENSMODP00000002551"/>
<dbReference type="GO" id="GO:0035770">
    <property type="term" value="C:ribonucleoprotein granule"/>
    <property type="evidence" value="ECO:0000318"/>
    <property type="project" value="GO_Central"/>
</dbReference>
<name>F6UHD5_MONDO</name>
<dbReference type="GO" id="GO:0070131">
    <property type="term" value="P:positive regulation of mitochondrial translation"/>
    <property type="evidence" value="ECO:0007669"/>
    <property type="project" value="Ensembl"/>
</dbReference>
<reference evidence="4" key="2">
    <citation type="submission" date="2025-08" db="UniProtKB">
        <authorList>
            <consortium name="Ensembl"/>
        </authorList>
    </citation>
    <scope>IDENTIFICATION</scope>
</reference>
<dbReference type="InParanoid" id="F6UHD5"/>
<evidence type="ECO:0000256" key="1">
    <source>
        <dbReference type="ARBA" id="ARBA00004173"/>
    </source>
</evidence>
<dbReference type="GO" id="GO:0003723">
    <property type="term" value="F:RNA binding"/>
    <property type="evidence" value="ECO:0000318"/>
    <property type="project" value="GO_Central"/>
</dbReference>
<organism evidence="4 5">
    <name type="scientific">Monodelphis domestica</name>
    <name type="common">Gray short-tailed opossum</name>
    <dbReference type="NCBI Taxonomy" id="13616"/>
    <lineage>
        <taxon>Eukaryota</taxon>
        <taxon>Metazoa</taxon>
        <taxon>Chordata</taxon>
        <taxon>Craniata</taxon>
        <taxon>Vertebrata</taxon>
        <taxon>Euteleostomi</taxon>
        <taxon>Mammalia</taxon>
        <taxon>Metatheria</taxon>
        <taxon>Didelphimorphia</taxon>
        <taxon>Didelphidae</taxon>
        <taxon>Monodelphis</taxon>
    </lineage>
</organism>
<dbReference type="Bgee" id="ENSMODG00000002094">
    <property type="expression patterns" value="Expressed in forelimb bud and 21 other cell types or tissues"/>
</dbReference>
<dbReference type="eggNOG" id="ENOG502QW8P">
    <property type="taxonomic scope" value="Eukaryota"/>
</dbReference>
<protein>
    <submittedName>
        <fullName evidence="4">FAST kinase domains 3</fullName>
    </submittedName>
</protein>
<sequence>MRMCTWLPSLFNAGYAQDEQLIPFPSFHMALITLPKSHFYLSSLPTCRILTCLRKYLSPDNKKGRKIMCQGYFPLQQKQFRIYFQHAYHKKHHSEKGNKPHPIGPVLFQTATWERFEKSDGLVDDQRIYKKLNSFTSSEQVLKFVSTLETLSDTMAATALYRVSEMEQDEGGQKVPKTILENEIFRALCFQFEYESTNLSDTGLVTALKALTGLHVDPQSNLLVNLMMECQNRLLQGHMSVHNLCVLGESMIKLQSPNCAVLKEIILQLQSQKLQECEPEDIVAIYMLLQAALGEVVQYQDFLDHLNHLSISLVYKFNPKFTSQVLNALVVLNQTQAFPLVVKLCIHSVRFVPHFTSEELRKVLEAFIHFGYTDKFFTEALEQHVSTSCLTMHPECVTQVMQYCSKKMILSKPIFDAVAESFVYQAEIFSPVQISQLIVPFGKLNYQPPNAPLFFRKLENTVRTQFNYFPPQVLLNILHSCTLIGRHPVNHVAKLFRPYFLQKLQAQKSGLNRSILAQLTQLYLATVLECPFYKGPKLLPQYQVKSFLIPHNLLETPMDLLLYKTIRVGLIDLLGARIYFGSRVSTSCCYTVDIEIKLDEEGFVLPFTSYEDAFKRLALCIDDPKRFCLNSHNLLGKEVIKQRHLRLLGYEVIQIPFHEVDTLQSRSKLVNYLKKKLFPHSYE</sequence>
<dbReference type="GO" id="GO:0033617">
    <property type="term" value="P:mitochondrial respiratory chain complex IV assembly"/>
    <property type="evidence" value="ECO:0007669"/>
    <property type="project" value="Ensembl"/>
</dbReference>
<dbReference type="CTD" id="79072"/>
<dbReference type="GO" id="GO:0005759">
    <property type="term" value="C:mitochondrial matrix"/>
    <property type="evidence" value="ECO:0000318"/>
    <property type="project" value="GO_Central"/>
</dbReference>